<evidence type="ECO:0000313" key="2">
    <source>
        <dbReference type="Proteomes" id="UP000822688"/>
    </source>
</evidence>
<accession>A0A8T0GBP9</accession>
<gene>
    <name evidence="1" type="ORF">KC19_12G110400</name>
</gene>
<dbReference type="AlphaFoldDB" id="A0A8T0GBP9"/>
<keyword evidence="2" id="KW-1185">Reference proteome</keyword>
<organism evidence="1 2">
    <name type="scientific">Ceratodon purpureus</name>
    <name type="common">Fire moss</name>
    <name type="synonym">Dicranum purpureum</name>
    <dbReference type="NCBI Taxonomy" id="3225"/>
    <lineage>
        <taxon>Eukaryota</taxon>
        <taxon>Viridiplantae</taxon>
        <taxon>Streptophyta</taxon>
        <taxon>Embryophyta</taxon>
        <taxon>Bryophyta</taxon>
        <taxon>Bryophytina</taxon>
        <taxon>Bryopsida</taxon>
        <taxon>Dicranidae</taxon>
        <taxon>Pseudoditrichales</taxon>
        <taxon>Ditrichaceae</taxon>
        <taxon>Ceratodon</taxon>
    </lineage>
</organism>
<evidence type="ECO:0000313" key="1">
    <source>
        <dbReference type="EMBL" id="KAG0554682.1"/>
    </source>
</evidence>
<reference evidence="1" key="1">
    <citation type="submission" date="2020-06" db="EMBL/GenBank/DDBJ databases">
        <title>WGS assembly of Ceratodon purpureus strain R40.</title>
        <authorList>
            <person name="Carey S.B."/>
            <person name="Jenkins J."/>
            <person name="Shu S."/>
            <person name="Lovell J.T."/>
            <person name="Sreedasyam A."/>
            <person name="Maumus F."/>
            <person name="Tiley G.P."/>
            <person name="Fernandez-Pozo N."/>
            <person name="Barry K."/>
            <person name="Chen C."/>
            <person name="Wang M."/>
            <person name="Lipzen A."/>
            <person name="Daum C."/>
            <person name="Saski C.A."/>
            <person name="Payton A.C."/>
            <person name="Mcbreen J.C."/>
            <person name="Conrad R.E."/>
            <person name="Kollar L.M."/>
            <person name="Olsson S."/>
            <person name="Huttunen S."/>
            <person name="Landis J.B."/>
            <person name="Wickett N.J."/>
            <person name="Johnson M.G."/>
            <person name="Rensing S.A."/>
            <person name="Grimwood J."/>
            <person name="Schmutz J."/>
            <person name="Mcdaniel S.F."/>
        </authorList>
    </citation>
    <scope>NUCLEOTIDE SEQUENCE</scope>
    <source>
        <strain evidence="1">R40</strain>
    </source>
</reference>
<protein>
    <submittedName>
        <fullName evidence="1">Uncharacterized protein</fullName>
    </submittedName>
</protein>
<comment type="caution">
    <text evidence="1">The sequence shown here is derived from an EMBL/GenBank/DDBJ whole genome shotgun (WGS) entry which is preliminary data.</text>
</comment>
<dbReference type="Proteomes" id="UP000822688">
    <property type="component" value="Chromosome 12"/>
</dbReference>
<name>A0A8T0GBP9_CERPU</name>
<proteinExistence type="predicted"/>
<sequence>MGVVVTSFSVEHGHHIAPSSSFVGESPSARIPFPFTLRALPSFTLTDINPCLDSRLPIDRDCSLQSIVIARVDMPAEGHRSCSVLPANF</sequence>
<dbReference type="EMBL" id="CM026433">
    <property type="protein sequence ID" value="KAG0554682.1"/>
    <property type="molecule type" value="Genomic_DNA"/>
</dbReference>